<evidence type="ECO:0000313" key="2">
    <source>
        <dbReference type="EMBL" id="RHM76119.1"/>
    </source>
</evidence>
<proteinExistence type="predicted"/>
<dbReference type="Proteomes" id="UP000285610">
    <property type="component" value="Unassembled WGS sequence"/>
</dbReference>
<evidence type="ECO:0000313" key="1">
    <source>
        <dbReference type="EMBL" id="MCB5493700.1"/>
    </source>
</evidence>
<reference evidence="2 3" key="1">
    <citation type="submission" date="2018-08" db="EMBL/GenBank/DDBJ databases">
        <title>A genome reference for cultivated species of the human gut microbiota.</title>
        <authorList>
            <person name="Zou Y."/>
            <person name="Xue W."/>
            <person name="Luo G."/>
        </authorList>
    </citation>
    <scope>NUCLEOTIDE SEQUENCE [LARGE SCALE GENOMIC DNA]</scope>
    <source>
        <strain evidence="2 3">AF33-12</strain>
    </source>
</reference>
<organism evidence="2 3">
    <name type="scientific">Mediterraneibacter gnavus</name>
    <name type="common">Ruminococcus gnavus</name>
    <dbReference type="NCBI Taxonomy" id="33038"/>
    <lineage>
        <taxon>Bacteria</taxon>
        <taxon>Bacillati</taxon>
        <taxon>Bacillota</taxon>
        <taxon>Clostridia</taxon>
        <taxon>Lachnospirales</taxon>
        <taxon>Lachnospiraceae</taxon>
        <taxon>Mediterraneibacter</taxon>
    </lineage>
</organism>
<dbReference type="RefSeq" id="WP_118444624.1">
    <property type="nucleotide sequence ID" value="NZ_JAAIMT010000019.1"/>
</dbReference>
<comment type="caution">
    <text evidence="2">The sequence shown here is derived from an EMBL/GenBank/DDBJ whole genome shotgun (WGS) entry which is preliminary data.</text>
</comment>
<name>A0A415S9E2_MEDGN</name>
<gene>
    <name evidence="2" type="ORF">DWZ50_09000</name>
    <name evidence="1" type="ORF">LIQ10_08095</name>
</gene>
<evidence type="ECO:0000313" key="3">
    <source>
        <dbReference type="Proteomes" id="UP000285610"/>
    </source>
</evidence>
<protein>
    <submittedName>
        <fullName evidence="2">Uncharacterized protein</fullName>
    </submittedName>
</protein>
<dbReference type="EMBL" id="QRQE01000019">
    <property type="protein sequence ID" value="RHM76119.1"/>
    <property type="molecule type" value="Genomic_DNA"/>
</dbReference>
<reference evidence="1" key="2">
    <citation type="submission" date="2021-10" db="EMBL/GenBank/DDBJ databases">
        <title>Collection of gut derived symbiotic bacterial strains cultured from healthy donors.</title>
        <authorList>
            <person name="Lin H."/>
            <person name="Littmann E."/>
            <person name="Claire K."/>
            <person name="Pamer E."/>
        </authorList>
    </citation>
    <scope>NUCLEOTIDE SEQUENCE</scope>
    <source>
        <strain evidence="1">MSK.23.4</strain>
    </source>
</reference>
<dbReference type="EMBL" id="JAJBNC010000011">
    <property type="protein sequence ID" value="MCB5493700.1"/>
    <property type="molecule type" value="Genomic_DNA"/>
</dbReference>
<dbReference type="Proteomes" id="UP001297422">
    <property type="component" value="Unassembled WGS sequence"/>
</dbReference>
<dbReference type="AlphaFoldDB" id="A0A415S9E2"/>
<accession>A0A415S9E2</accession>
<sequence>MKHSLIYLVTMGKFFLMKDDMKGQHYAIYKKEKQYLYLQALFDDHMALYTALFYCNEKETEPYCFKTTMYPIYQIVKKFKEIYNLDFLTIMYEV</sequence>